<dbReference type="AlphaFoldDB" id="A0A0S7C1Y3"/>
<reference evidence="1" key="1">
    <citation type="journal article" date="2015" name="Genome Announc.">
        <title>Draft Genome Sequence of Bacteroidales Strain TBC1, a Novel Isolate from a Methanogenic Wastewater Treatment System.</title>
        <authorList>
            <person name="Tourlousse D.M."/>
            <person name="Matsuura N."/>
            <person name="Sun L."/>
            <person name="Toyonaga M."/>
            <person name="Kuroda K."/>
            <person name="Ohashi A."/>
            <person name="Cruz R."/>
            <person name="Yamaguchi T."/>
            <person name="Sekiguchi Y."/>
        </authorList>
    </citation>
    <scope>NUCLEOTIDE SEQUENCE [LARGE SCALE GENOMIC DNA]</scope>
    <source>
        <strain evidence="1">TBC1</strain>
    </source>
</reference>
<evidence type="ECO:0000313" key="2">
    <source>
        <dbReference type="Proteomes" id="UP000053091"/>
    </source>
</evidence>
<evidence type="ECO:0000313" key="1">
    <source>
        <dbReference type="EMBL" id="GAP43748.1"/>
    </source>
</evidence>
<accession>A0A0S7C1Y3</accession>
<dbReference type="Proteomes" id="UP000053091">
    <property type="component" value="Unassembled WGS sequence"/>
</dbReference>
<gene>
    <name evidence="1" type="ORF">TBC1_111906</name>
</gene>
<protein>
    <submittedName>
        <fullName evidence="1">Uncharacterized protein</fullName>
    </submittedName>
</protein>
<dbReference type="EMBL" id="DF968182">
    <property type="protein sequence ID" value="GAP43748.1"/>
    <property type="molecule type" value="Genomic_DNA"/>
</dbReference>
<sequence length="56" mass="6456">MFCSWPDVPLKFSFYSRDKCNLSTKPYLLFKKLVYGVIFASASDVISNLYTKIIVP</sequence>
<dbReference type="STRING" id="1678841.TBC1_111906"/>
<keyword evidence="2" id="KW-1185">Reference proteome</keyword>
<name>A0A0S7C1Y3_9BACT</name>
<organism evidence="1">
    <name type="scientific">Lentimicrobium saccharophilum</name>
    <dbReference type="NCBI Taxonomy" id="1678841"/>
    <lineage>
        <taxon>Bacteria</taxon>
        <taxon>Pseudomonadati</taxon>
        <taxon>Bacteroidota</taxon>
        <taxon>Bacteroidia</taxon>
        <taxon>Bacteroidales</taxon>
        <taxon>Lentimicrobiaceae</taxon>
        <taxon>Lentimicrobium</taxon>
    </lineage>
</organism>
<proteinExistence type="predicted"/>